<organism evidence="20 21">
    <name type="scientific">Austrofundulus limnaeus</name>
    <name type="common">Annual killifish</name>
    <dbReference type="NCBI Taxonomy" id="52670"/>
    <lineage>
        <taxon>Eukaryota</taxon>
        <taxon>Metazoa</taxon>
        <taxon>Chordata</taxon>
        <taxon>Craniata</taxon>
        <taxon>Vertebrata</taxon>
        <taxon>Euteleostomi</taxon>
        <taxon>Actinopterygii</taxon>
        <taxon>Neopterygii</taxon>
        <taxon>Teleostei</taxon>
        <taxon>Neoteleostei</taxon>
        <taxon>Acanthomorphata</taxon>
        <taxon>Ovalentaria</taxon>
        <taxon>Atherinomorphae</taxon>
        <taxon>Cyprinodontiformes</taxon>
        <taxon>Rivulidae</taxon>
        <taxon>Austrofundulus</taxon>
    </lineage>
</organism>
<evidence type="ECO:0000256" key="5">
    <source>
        <dbReference type="ARBA" id="ARBA00022490"/>
    </source>
</evidence>
<feature type="region of interest" description="Disordered" evidence="16">
    <location>
        <begin position="499"/>
        <end position="582"/>
    </location>
</feature>
<dbReference type="SMART" id="SM00248">
    <property type="entry name" value="ANK"/>
    <property type="match status" value="6"/>
</dbReference>
<reference evidence="21" key="1">
    <citation type="submission" date="2025-08" db="UniProtKB">
        <authorList>
            <consortium name="RefSeq"/>
        </authorList>
    </citation>
    <scope>IDENTIFICATION</scope>
    <source>
        <strain evidence="21">Quisiro</strain>
        <tissue evidence="21">Liver</tissue>
    </source>
</reference>
<dbReference type="FunFam" id="1.25.40.20:FF:000064">
    <property type="entry name" value="SH3 and multiple ankyrin repeat domains protein 3"/>
    <property type="match status" value="1"/>
</dbReference>
<dbReference type="FunFam" id="1.25.40.20:FF:000048">
    <property type="entry name" value="SH3 and multiple ankyrin repeat domains protein 3"/>
    <property type="match status" value="1"/>
</dbReference>
<dbReference type="PROSITE" id="PS50106">
    <property type="entry name" value="PDZ"/>
    <property type="match status" value="1"/>
</dbReference>
<dbReference type="Gene3D" id="3.10.20.90">
    <property type="entry name" value="Phosphatidylinositol 3-kinase Catalytic Subunit, Chain A, domain 1"/>
    <property type="match status" value="1"/>
</dbReference>
<comment type="subunit">
    <text evidence="13">May homomultimerize via its SAM domain. Interacts with BAIAP2, DBNL and SLC17A7/VGLUT1. Interacts with DLGAP1/GKAP, GRM1/MGLUR1, GRM5/MGLUR5 and LZTS3 C-termini via its PDZ domain. Interacts with ABI1, HOMER1, HOMER2, HOMER3 and CTTN/cortactin SH3 domain. Is part of a complex with DLG4/PSD-95 and DLGAP1/GKAP. Interacts (via PDZ domain) with the GRIA1 subunit of the AMPA receptor (via PDZ-binding motif). Interacts with WASF1 and CYFIP2; the interactions mediate the association of SHANK3 with the WAVE1 complex. Interacts with ARPC2; the interaction probably mediates the association of SHANK3 with the Arp2/3 complex. Interacts (via ANK repeats) with SHARPIN and SPTAN1. Interacts (via PDZ domain) with ARHGAP44 (probably via PDZ-binding motif); the interaction takes place in dendritic spines and promotes GRIA1 exocytosis. Interacts with CAMK2A. Interacts with DIP2A. Interacts with ADGRL3.</text>
</comment>
<dbReference type="PROSITE" id="PS50002">
    <property type="entry name" value="SH3"/>
    <property type="match status" value="1"/>
</dbReference>
<evidence type="ECO:0000259" key="17">
    <source>
        <dbReference type="PROSITE" id="PS50002"/>
    </source>
</evidence>
<dbReference type="PANTHER" id="PTHR24135:SF4">
    <property type="entry name" value="SH3 AND MULTIPLE ANKYRIN REPEAT DOMAINS PROTEIN 3"/>
    <property type="match status" value="1"/>
</dbReference>
<evidence type="ECO:0000256" key="16">
    <source>
        <dbReference type="SAM" id="MobiDB-lite"/>
    </source>
</evidence>
<feature type="compositionally biased region" description="Basic and acidic residues" evidence="16">
    <location>
        <begin position="459"/>
        <end position="474"/>
    </location>
</feature>
<evidence type="ECO:0000256" key="10">
    <source>
        <dbReference type="ARBA" id="ARBA00034105"/>
    </source>
</evidence>
<feature type="region of interest" description="Disordered" evidence="16">
    <location>
        <begin position="1792"/>
        <end position="1834"/>
    </location>
</feature>
<feature type="compositionally biased region" description="Polar residues" evidence="16">
    <location>
        <begin position="1228"/>
        <end position="1244"/>
    </location>
</feature>
<dbReference type="Gene3D" id="2.30.42.10">
    <property type="match status" value="1"/>
</dbReference>
<evidence type="ECO:0000256" key="3">
    <source>
        <dbReference type="ARBA" id="ARBA00022443"/>
    </source>
</evidence>
<dbReference type="InterPro" id="IPR013761">
    <property type="entry name" value="SAM/pointed_sf"/>
</dbReference>
<feature type="compositionally biased region" description="Low complexity" evidence="16">
    <location>
        <begin position="1555"/>
        <end position="1581"/>
    </location>
</feature>
<feature type="region of interest" description="Disordered" evidence="16">
    <location>
        <begin position="1551"/>
        <end position="1745"/>
    </location>
</feature>
<dbReference type="FunFam" id="1.10.150.50:FF:000006">
    <property type="entry name" value="SH3 and multiple ankyrin repeat domains protein 2"/>
    <property type="match status" value="1"/>
</dbReference>
<gene>
    <name evidence="21" type="primary">shank3a</name>
</gene>
<sequence>MPLRPAAGKHEPPSSPRQDQQQHTHTHTHTPPYTHAANGSQGAGSDSSSSREEDSGAPVAHGVPAFSPSGQRGHSVRAPMEEPTGNTVVIRIGIPDLQQTKCLKFNVDAPIWLSKQRILCTLNQSLKDVLNYGLFQPAYNGKAGKFLDEERQLREYPFPSFAPVPYLEFRYKRRVYTQTYLDEKQLSKLHTKANLKKFMEYVQQRSNEKVSRFLEKGLDPNFHDPDTGECPLTLAAQLEGCAELIKVLKNGGAHLDFRTKDGITALHKAVRSKNHTALITLLDLGASPDYKDSRGLTPLYHSSMVGGDPYCCELLLHDHAQVGCEDENGWQEIHQACRYGHVQHLEHLLFYGANMSAQNASGNTALHVCALYNQDSCARVLLFRGANKEIKNYNSQTAFQVAIIAGNFDLAEIIKVHKVSDVVPFRETPSYTNRRRMTTGPLPSPRSLLRSASDNNLNGDHDHIHPPPQREARGRQGHSPVPSLRSLPAFGQLHSSLGESRYGEIPDSSLQSTGSSRSSHSRSPSLHHMHEEDKLVPRRSHSHGYPHGHGPRGRLSPGSVQRDPSPPHHTPPALIGPRGPKRKLYSAVPGRTFIVVKPYTPQGEGEIQLNRGERVKDFDSNDVEATPEEPLYNEIRLDGCLDSDADTTCTEESEDYTSCDDEYEVLSIGEGGFWEGTVKGRTGWFPADCVEEVQMRQYDPRLETREDRNKRLFRHYTVGSYDNFTSYSDYIVEEKNAVLQKKDNEGFGFVLRGAKAETPIEEFTPTPAFPALQYLESVDVEGVAWRAGLRTGDFLIEVNGVNVVKVGHKQVVSLIRQGGSRLLMKVVSVTRKPESEEVVRKKAPPPPKRAPSTTLTLRSKSMTAELEELATARRRRGERLDEMLASQESMLHSQPPEADYRAATVKQRPTSRRITPAEISSLFERQGMTLHGGLHPGIERGHIPLSKGMSRTKSFGATEEDRLSALAGEHRFPRSSSMTDSLRDHSQPHPIPPPPQTAPPPPPYYLDTGPPPAFCPPPPPSRTQSQGHEPGGRSSFKPSSLDLPYEAAQRQATHLERQKKARSMILLQDSSHLPVEPTEIPRPSAATPPERIKRKGRVIDNPYANVGQFSIGLYTPTKPQRKKSPLVKQLQVEDAQEKASLALAAAHSRDSSPSGRFPHTHGHTHTSRVDYYQQQLMAERERLRAQGEILFQGKGPFAAAIAGAVKDRERRLEERRKSTVFLSVGTMEGSSPTSPDAPSLTQSHSVDERMLTRELGQLPPPALSLSPSPSGTTFIHPLTGKPLDPNSPLALALAARERALTSQSQSPTSSPEPRTKQERIGQGVMFADTQTKESPHGDGVTASPPFSPKSAKAAGYEARSSPASILAPQSTKPQWATSSSPISFRQEMEARIEERKEEKRLEDKKSMLISIMDTSQQKTAGLIMVHATSNGQAVGVTSEPEKTPVPASMDPSKSPSPRAKSPVPSVAQPQTQLHVLPHAQRPASPAQEKSLAQGSSEEDVDQYAVALPPAMLSSSDEETREELRKIGVVPPPDEFANGLLAQGQGRAVSPAILATSPVTPTTSAPQTPSTPTTSTVTTTQLQPPPPPPPPSSAATVSGKPSEPLEPPPVGESGSAADSGVEEADTRSSSERERDYHLETTSTVSTVSSMSTLSSESGEPADTHTTHTSYADGQTFVLDKPPVPPKPRLKSQIGGSKGPVTFRDPLLKQSSDSELLSQQQAAALAAAAAGGAGLPAGGSASVTGLAPSRPRYLFQRRSKLWGDLVEPRGPGIGLGIGSLGNLGGLGLGLGADEGAKPSVMGELSSRLQQLSKDTRSLGEEPLGASLDPGRKSPVAGARLFSSLGELHTLSQRSYGTTYTIRPGSRYPVTRRTPSPGSPDRGDPLGRFSGFGLSSPTTPPQTILKSSSLSLPQEPKEVRFVMRSSSARSRSRSPSPSHSPGLGSPLLALRPFHQKPLHLWNKYDVGDWLESINLGEHRAGFQEHEIEGSHLPALTKDDFAELGVTRVGHRMNIERALKLLLES</sequence>
<dbReference type="Pfam" id="PF12796">
    <property type="entry name" value="Ank_2"/>
    <property type="match status" value="2"/>
</dbReference>
<protein>
    <recommendedName>
        <fullName evidence="11">SH3 and multiple ankyrin repeat domains protein 3</fullName>
    </recommendedName>
    <alternativeName>
        <fullName evidence="12">Proline-rich synapse-associated protein 2</fullName>
    </alternativeName>
</protein>
<dbReference type="FunFam" id="2.30.42.10:FF:000018">
    <property type="entry name" value="SH3 and multiple ankyrin repeat domains protein 2"/>
    <property type="match status" value="1"/>
</dbReference>
<dbReference type="SMART" id="SM00454">
    <property type="entry name" value="SAM"/>
    <property type="match status" value="1"/>
</dbReference>
<keyword evidence="14" id="KW-0040">ANK repeat</keyword>
<feature type="region of interest" description="Disordered" evidence="16">
    <location>
        <begin position="834"/>
        <end position="854"/>
    </location>
</feature>
<feature type="repeat" description="ANK" evidence="14">
    <location>
        <begin position="261"/>
        <end position="293"/>
    </location>
</feature>
<evidence type="ECO:0000313" key="21">
    <source>
        <dbReference type="RefSeq" id="XP_013867766.1"/>
    </source>
</evidence>
<dbReference type="CDD" id="cd09506">
    <property type="entry name" value="SAM_Shank1_2_3"/>
    <property type="match status" value="1"/>
</dbReference>
<keyword evidence="9" id="KW-0966">Cell projection</keyword>
<feature type="region of interest" description="Disordered" evidence="16">
    <location>
        <begin position="1853"/>
        <end position="1940"/>
    </location>
</feature>
<dbReference type="Pfam" id="PF00536">
    <property type="entry name" value="SAM_1"/>
    <property type="match status" value="1"/>
</dbReference>
<dbReference type="GO" id="GO:0030160">
    <property type="term" value="F:synaptic receptor adaptor activity"/>
    <property type="evidence" value="ECO:0007669"/>
    <property type="project" value="TreeGrafter"/>
</dbReference>
<name>A0A2I4BJ57_AUSLI</name>
<feature type="compositionally biased region" description="Pro residues" evidence="16">
    <location>
        <begin position="1582"/>
        <end position="1591"/>
    </location>
</feature>
<evidence type="ECO:0000256" key="15">
    <source>
        <dbReference type="PROSITE-ProRule" id="PRU00192"/>
    </source>
</evidence>
<feature type="region of interest" description="Disordered" evidence="16">
    <location>
        <begin position="888"/>
        <end position="911"/>
    </location>
</feature>
<feature type="region of interest" description="Disordered" evidence="16">
    <location>
        <begin position="1142"/>
        <end position="1166"/>
    </location>
</feature>
<dbReference type="SUPFAM" id="SSF50156">
    <property type="entry name" value="PDZ domain-like"/>
    <property type="match status" value="1"/>
</dbReference>
<evidence type="ECO:0000256" key="1">
    <source>
        <dbReference type="ARBA" id="ARBA00004496"/>
    </source>
</evidence>
<feature type="repeat" description="ANK" evidence="14">
    <location>
        <begin position="361"/>
        <end position="393"/>
    </location>
</feature>
<dbReference type="InterPro" id="IPR001660">
    <property type="entry name" value="SAM"/>
</dbReference>
<feature type="compositionally biased region" description="Low complexity" evidence="16">
    <location>
        <begin position="1921"/>
        <end position="1940"/>
    </location>
</feature>
<keyword evidence="5" id="KW-0963">Cytoplasm</keyword>
<keyword evidence="6" id="KW-0770">Synapse</keyword>
<evidence type="ECO:0000256" key="7">
    <source>
        <dbReference type="ARBA" id="ARBA00023054"/>
    </source>
</evidence>
<dbReference type="SUPFAM" id="SSF47769">
    <property type="entry name" value="SAM/Pointed domain"/>
    <property type="match status" value="1"/>
</dbReference>
<evidence type="ECO:0000256" key="4">
    <source>
        <dbReference type="ARBA" id="ARBA00022481"/>
    </source>
</evidence>
<dbReference type="GO" id="GO:0005737">
    <property type="term" value="C:cytoplasm"/>
    <property type="evidence" value="ECO:0007669"/>
    <property type="project" value="UniProtKB-SubCell"/>
</dbReference>
<dbReference type="Gene3D" id="2.30.30.40">
    <property type="entry name" value="SH3 Domains"/>
    <property type="match status" value="2"/>
</dbReference>
<dbReference type="InterPro" id="IPR002110">
    <property type="entry name" value="Ankyrin_rpt"/>
</dbReference>
<dbReference type="CTD" id="557701"/>
<evidence type="ECO:0000256" key="2">
    <source>
        <dbReference type="ARBA" id="ARBA00004552"/>
    </source>
</evidence>
<dbReference type="PROSITE" id="PS50088">
    <property type="entry name" value="ANK_REPEAT"/>
    <property type="match status" value="3"/>
</dbReference>
<evidence type="ECO:0000259" key="19">
    <source>
        <dbReference type="PROSITE" id="PS50106"/>
    </source>
</evidence>
<dbReference type="Gene3D" id="1.25.40.20">
    <property type="entry name" value="Ankyrin repeat-containing domain"/>
    <property type="match status" value="1"/>
</dbReference>
<evidence type="ECO:0000313" key="20">
    <source>
        <dbReference type="Proteomes" id="UP000192220"/>
    </source>
</evidence>
<feature type="domain" description="SAM" evidence="18">
    <location>
        <begin position="1958"/>
        <end position="2021"/>
    </location>
</feature>
<dbReference type="Proteomes" id="UP000192220">
    <property type="component" value="Unplaced"/>
</dbReference>
<dbReference type="CDD" id="cd06746">
    <property type="entry name" value="PDZ_SHANK1_3-like"/>
    <property type="match status" value="1"/>
</dbReference>
<dbReference type="Pfam" id="PF07653">
    <property type="entry name" value="SH3_2"/>
    <property type="match status" value="1"/>
</dbReference>
<evidence type="ECO:0000256" key="11">
    <source>
        <dbReference type="ARBA" id="ARBA00070353"/>
    </source>
</evidence>
<feature type="compositionally biased region" description="Low complexity" evidence="16">
    <location>
        <begin position="1296"/>
        <end position="1311"/>
    </location>
</feature>
<feature type="compositionally biased region" description="Low complexity" evidence="16">
    <location>
        <begin position="1638"/>
        <end position="1656"/>
    </location>
</feature>
<dbReference type="InterPro" id="IPR036034">
    <property type="entry name" value="PDZ_sf"/>
</dbReference>
<dbReference type="STRING" id="52670.A0A2I4BJ57"/>
<feature type="compositionally biased region" description="Polar residues" evidence="16">
    <location>
        <begin position="1890"/>
        <end position="1909"/>
    </location>
</feature>
<keyword evidence="4" id="KW-0488">Methylation</keyword>
<accession>A0A2I4BJ57</accession>
<feature type="region of interest" description="Disordered" evidence="16">
    <location>
        <begin position="1"/>
        <end position="82"/>
    </location>
</feature>
<feature type="region of interest" description="Disordered" evidence="16">
    <location>
        <begin position="432"/>
        <end position="487"/>
    </location>
</feature>
<dbReference type="SMART" id="SM00326">
    <property type="entry name" value="SH3"/>
    <property type="match status" value="1"/>
</dbReference>
<feature type="compositionally biased region" description="Low complexity" evidence="16">
    <location>
        <begin position="36"/>
        <end position="48"/>
    </location>
</feature>
<dbReference type="InterPro" id="IPR001478">
    <property type="entry name" value="PDZ"/>
</dbReference>
<dbReference type="GO" id="GO:0014069">
    <property type="term" value="C:postsynaptic density"/>
    <property type="evidence" value="ECO:0007669"/>
    <property type="project" value="UniProtKB-SubCell"/>
</dbReference>
<keyword evidence="3 15" id="KW-0728">SH3 domain</keyword>
<feature type="region of interest" description="Disordered" evidence="16">
    <location>
        <begin position="1225"/>
        <end position="1245"/>
    </location>
</feature>
<dbReference type="FunFam" id="3.10.20.90:FF:000029">
    <property type="entry name" value="SH3 and multiple ankyrin repeat domains protein 1"/>
    <property type="match status" value="1"/>
</dbReference>
<dbReference type="GO" id="GO:0043197">
    <property type="term" value="C:dendritic spine"/>
    <property type="evidence" value="ECO:0007669"/>
    <property type="project" value="UniProtKB-SubCell"/>
</dbReference>
<proteinExistence type="predicted"/>
<feature type="compositionally biased region" description="Low complexity" evidence="16">
    <location>
        <begin position="1706"/>
        <end position="1728"/>
    </location>
</feature>
<dbReference type="PROSITE" id="PS50105">
    <property type="entry name" value="SAM_DOMAIN"/>
    <property type="match status" value="1"/>
</dbReference>
<keyword evidence="7" id="KW-0175">Coiled coil</keyword>
<evidence type="ECO:0000256" key="13">
    <source>
        <dbReference type="ARBA" id="ARBA00093578"/>
    </source>
</evidence>
<feature type="region of interest" description="Disordered" evidence="16">
    <location>
        <begin position="965"/>
        <end position="1041"/>
    </location>
</feature>
<evidence type="ECO:0000256" key="6">
    <source>
        <dbReference type="ARBA" id="ARBA00023018"/>
    </source>
</evidence>
<dbReference type="SUPFAM" id="SSF50044">
    <property type="entry name" value="SH3-domain"/>
    <property type="match status" value="1"/>
</dbReference>
<dbReference type="GeneID" id="106520312"/>
<dbReference type="Gene3D" id="1.10.150.50">
    <property type="entry name" value="Transcription Factor, Ets-1"/>
    <property type="match status" value="1"/>
</dbReference>
<dbReference type="OrthoDB" id="445896at2759"/>
<dbReference type="InterPro" id="IPR036770">
    <property type="entry name" value="Ankyrin_rpt-contain_sf"/>
</dbReference>
<feature type="domain" description="PDZ" evidence="19">
    <location>
        <begin position="736"/>
        <end position="830"/>
    </location>
</feature>
<feature type="compositionally biased region" description="Low complexity" evidence="16">
    <location>
        <begin position="508"/>
        <end position="526"/>
    </location>
</feature>
<comment type="subcellular location">
    <subcellularLocation>
        <location evidence="2">Cell projection</location>
        <location evidence="2">Dendritic spine</location>
    </subcellularLocation>
    <subcellularLocation>
        <location evidence="1">Cytoplasm</location>
    </subcellularLocation>
    <subcellularLocation>
        <location evidence="10">Postsynaptic density</location>
    </subcellularLocation>
</comment>
<evidence type="ECO:0000259" key="18">
    <source>
        <dbReference type="PROSITE" id="PS50105"/>
    </source>
</evidence>
<dbReference type="PANTHER" id="PTHR24135">
    <property type="entry name" value="SH3 AND MULTIPLE ANKYRIN REPEAT DOMAINS PROTEIN"/>
    <property type="match status" value="1"/>
</dbReference>
<feature type="compositionally biased region" description="Polar residues" evidence="16">
    <location>
        <begin position="1361"/>
        <end position="1382"/>
    </location>
</feature>
<feature type="compositionally biased region" description="Basic residues" evidence="16">
    <location>
        <begin position="537"/>
        <end position="552"/>
    </location>
</feature>
<keyword evidence="20" id="KW-1185">Reference proteome</keyword>
<dbReference type="InterPro" id="IPR051569">
    <property type="entry name" value="SHANK"/>
</dbReference>
<feature type="repeat" description="ANK" evidence="14">
    <location>
        <begin position="328"/>
        <end position="360"/>
    </location>
</feature>
<dbReference type="InterPro" id="IPR036028">
    <property type="entry name" value="SH3-like_dom_sf"/>
</dbReference>
<dbReference type="InParanoid" id="A0A2I4BJ57"/>
<dbReference type="SMART" id="SM00228">
    <property type="entry name" value="PDZ"/>
    <property type="match status" value="1"/>
</dbReference>
<dbReference type="InterPro" id="IPR041489">
    <property type="entry name" value="PDZ_6"/>
</dbReference>
<feature type="compositionally biased region" description="Low complexity" evidence="16">
    <location>
        <begin position="1451"/>
        <end position="1467"/>
    </location>
</feature>
<keyword evidence="8" id="KW-0009">Actin-binding</keyword>
<dbReference type="Pfam" id="PF17820">
    <property type="entry name" value="PDZ_6"/>
    <property type="match status" value="1"/>
</dbReference>
<dbReference type="RefSeq" id="XP_013867766.1">
    <property type="nucleotide sequence ID" value="XM_014012312.1"/>
</dbReference>
<dbReference type="GO" id="GO:0003779">
    <property type="term" value="F:actin binding"/>
    <property type="evidence" value="ECO:0007669"/>
    <property type="project" value="UniProtKB-KW"/>
</dbReference>
<dbReference type="InterPro" id="IPR001452">
    <property type="entry name" value="SH3_domain"/>
</dbReference>
<dbReference type="KEGG" id="alim:106520312"/>
<dbReference type="GO" id="GO:0045211">
    <property type="term" value="C:postsynaptic membrane"/>
    <property type="evidence" value="ECO:0007669"/>
    <property type="project" value="TreeGrafter"/>
</dbReference>
<evidence type="ECO:0000256" key="9">
    <source>
        <dbReference type="ARBA" id="ARBA00023273"/>
    </source>
</evidence>
<dbReference type="PROSITE" id="PS50297">
    <property type="entry name" value="ANK_REP_REGION"/>
    <property type="match status" value="3"/>
</dbReference>
<feature type="region of interest" description="Disordered" evidence="16">
    <location>
        <begin position="1432"/>
        <end position="1499"/>
    </location>
</feature>
<evidence type="ECO:0000256" key="14">
    <source>
        <dbReference type="PROSITE-ProRule" id="PRU00023"/>
    </source>
</evidence>
<evidence type="ECO:0000256" key="8">
    <source>
        <dbReference type="ARBA" id="ARBA00023203"/>
    </source>
</evidence>
<feature type="compositionally biased region" description="Basic and acidic residues" evidence="16">
    <location>
        <begin position="1623"/>
        <end position="1637"/>
    </location>
</feature>
<evidence type="ECO:0000256" key="12">
    <source>
        <dbReference type="ARBA" id="ARBA00081309"/>
    </source>
</evidence>
<feature type="region of interest" description="Disordered" evidence="16">
    <location>
        <begin position="1296"/>
        <end position="1382"/>
    </location>
</feature>
<dbReference type="SUPFAM" id="SSF48403">
    <property type="entry name" value="Ankyrin repeat"/>
    <property type="match status" value="1"/>
</dbReference>
<feature type="compositionally biased region" description="Pro residues" evidence="16">
    <location>
        <begin position="989"/>
        <end position="1021"/>
    </location>
</feature>
<feature type="domain" description="SH3" evidence="17">
    <location>
        <begin position="588"/>
        <end position="695"/>
    </location>
</feature>
<dbReference type="GO" id="GO:0035255">
    <property type="term" value="F:ionotropic glutamate receptor binding"/>
    <property type="evidence" value="ECO:0007669"/>
    <property type="project" value="TreeGrafter"/>
</dbReference>